<gene>
    <name evidence="8" type="ORF">CDL12_00193</name>
</gene>
<accession>A0A2G9IBA6</accession>
<dbReference type="EC" id="2.7.11.1" evidence="8"/>
<evidence type="ECO:0000256" key="1">
    <source>
        <dbReference type="ARBA" id="ARBA00022553"/>
    </source>
</evidence>
<evidence type="ECO:0000256" key="3">
    <source>
        <dbReference type="ARBA" id="ARBA00022741"/>
    </source>
</evidence>
<keyword evidence="2 8" id="KW-0808">Transferase</keyword>
<evidence type="ECO:0000256" key="2">
    <source>
        <dbReference type="ARBA" id="ARBA00022679"/>
    </source>
</evidence>
<dbReference type="InterPro" id="IPR052101">
    <property type="entry name" value="Plant_StressResp_Kinase"/>
</dbReference>
<feature type="region of interest" description="Disordered" evidence="6">
    <location>
        <begin position="77"/>
        <end position="109"/>
    </location>
</feature>
<evidence type="ECO:0000256" key="6">
    <source>
        <dbReference type="SAM" id="MobiDB-lite"/>
    </source>
</evidence>
<evidence type="ECO:0000256" key="5">
    <source>
        <dbReference type="ARBA" id="ARBA00022840"/>
    </source>
</evidence>
<dbReference type="Gene3D" id="1.10.510.10">
    <property type="entry name" value="Transferase(Phosphotransferase) domain 1"/>
    <property type="match status" value="1"/>
</dbReference>
<keyword evidence="3" id="KW-0547">Nucleotide-binding</keyword>
<sequence length="441" mass="48381">MAQVVLQLEFALGQKESSKSPVPNAFSDADDVHPSNDDKVALSSDVDDINPSYNNKVSSAQLSIALTDVQNLTFRPKEQTNSRIINAEPSSGTKDVRNSTTHKPSRPRPWDVFWNKVKPSGKNESLTSGYRATETAQKDKQTFNMQPAAIPAIPFKELKNITNNFSDKCLINEDSNGRVYLGVLKSGQAAAIKQLNATPDEEFLAQVSRRTSLKHNNVVELLGYCLVGGQRFLAYEYAPCGSLHDILHGQTGITGAKPGLVLSWAQRVKIAIGAAKGLEYLHEEARIHGGITSSNVLLFGDYDLAKIKTTDTNHATDMTFTVFTLPTSVHYYIPEYRMTGHLSSKSDVYSFGVLLLELLTGREVFDRTLPGGQQSLVIWATPRLSEAKVHECVDPRLNGDYPPKAVAQMAVVAGLCVRCEADLRPPMGIIVKELQSLLNIP</sequence>
<proteinExistence type="predicted"/>
<dbReference type="FunFam" id="1.10.510.10:FF:000095">
    <property type="entry name" value="protein STRUBBELIG-RECEPTOR FAMILY 8"/>
    <property type="match status" value="1"/>
</dbReference>
<dbReference type="InterPro" id="IPR001245">
    <property type="entry name" value="Ser-Thr/Tyr_kinase_cat_dom"/>
</dbReference>
<feature type="region of interest" description="Disordered" evidence="6">
    <location>
        <begin position="14"/>
        <end position="47"/>
    </location>
</feature>
<feature type="domain" description="Protein kinase" evidence="7">
    <location>
        <begin position="165"/>
        <end position="438"/>
    </location>
</feature>
<dbReference type="PANTHER" id="PTHR47983">
    <property type="entry name" value="PTO-INTERACTING PROTEIN 1-LIKE"/>
    <property type="match status" value="1"/>
</dbReference>
<dbReference type="PROSITE" id="PS50011">
    <property type="entry name" value="PROTEIN_KINASE_DOM"/>
    <property type="match status" value="1"/>
</dbReference>
<protein>
    <submittedName>
        <fullName evidence="8">Serine/threonine protein kinase</fullName>
        <ecNumber evidence="8">2.7.11.1</ecNumber>
    </submittedName>
</protein>
<dbReference type="SUPFAM" id="SSF56112">
    <property type="entry name" value="Protein kinase-like (PK-like)"/>
    <property type="match status" value="1"/>
</dbReference>
<dbReference type="InterPro" id="IPR011009">
    <property type="entry name" value="Kinase-like_dom_sf"/>
</dbReference>
<feature type="compositionally biased region" description="Polar residues" evidence="6">
    <location>
        <begin position="81"/>
        <end position="102"/>
    </location>
</feature>
<name>A0A2G9IBA6_9LAMI</name>
<dbReference type="GO" id="GO:0005524">
    <property type="term" value="F:ATP binding"/>
    <property type="evidence" value="ECO:0007669"/>
    <property type="project" value="UniProtKB-KW"/>
</dbReference>
<keyword evidence="8" id="KW-0723">Serine/threonine-protein kinase</keyword>
<dbReference type="Proteomes" id="UP000231279">
    <property type="component" value="Unassembled WGS sequence"/>
</dbReference>
<keyword evidence="1" id="KW-0597">Phosphoprotein</keyword>
<dbReference type="EMBL" id="NKXS01000017">
    <property type="protein sequence ID" value="PIN27027.1"/>
    <property type="molecule type" value="Genomic_DNA"/>
</dbReference>
<keyword evidence="9" id="KW-1185">Reference proteome</keyword>
<feature type="compositionally biased region" description="Basic and acidic residues" evidence="6">
    <location>
        <begin position="30"/>
        <end position="40"/>
    </location>
</feature>
<dbReference type="AlphaFoldDB" id="A0A2G9IBA6"/>
<organism evidence="8 9">
    <name type="scientific">Handroanthus impetiginosus</name>
    <dbReference type="NCBI Taxonomy" id="429701"/>
    <lineage>
        <taxon>Eukaryota</taxon>
        <taxon>Viridiplantae</taxon>
        <taxon>Streptophyta</taxon>
        <taxon>Embryophyta</taxon>
        <taxon>Tracheophyta</taxon>
        <taxon>Spermatophyta</taxon>
        <taxon>Magnoliopsida</taxon>
        <taxon>eudicotyledons</taxon>
        <taxon>Gunneridae</taxon>
        <taxon>Pentapetalae</taxon>
        <taxon>asterids</taxon>
        <taxon>lamiids</taxon>
        <taxon>Lamiales</taxon>
        <taxon>Bignoniaceae</taxon>
        <taxon>Crescentiina</taxon>
        <taxon>Tabebuia alliance</taxon>
        <taxon>Handroanthus</taxon>
    </lineage>
</organism>
<evidence type="ECO:0000313" key="9">
    <source>
        <dbReference type="Proteomes" id="UP000231279"/>
    </source>
</evidence>
<dbReference type="STRING" id="429701.A0A2G9IBA6"/>
<dbReference type="Pfam" id="PF07714">
    <property type="entry name" value="PK_Tyr_Ser-Thr"/>
    <property type="match status" value="1"/>
</dbReference>
<keyword evidence="4 8" id="KW-0418">Kinase</keyword>
<dbReference type="OrthoDB" id="4062651at2759"/>
<comment type="caution">
    <text evidence="8">The sequence shown here is derived from an EMBL/GenBank/DDBJ whole genome shotgun (WGS) entry which is preliminary data.</text>
</comment>
<reference evidence="9" key="1">
    <citation type="journal article" date="2018" name="Gigascience">
        <title>Genome assembly of the Pink Ipe (Handroanthus impetiginosus, Bignoniaceae), a highly valued, ecologically keystone Neotropical timber forest tree.</title>
        <authorList>
            <person name="Silva-Junior O.B."/>
            <person name="Grattapaglia D."/>
            <person name="Novaes E."/>
            <person name="Collevatti R.G."/>
        </authorList>
    </citation>
    <scope>NUCLEOTIDE SEQUENCE [LARGE SCALE GENOMIC DNA]</scope>
    <source>
        <strain evidence="9">cv. UFG-1</strain>
    </source>
</reference>
<evidence type="ECO:0000256" key="4">
    <source>
        <dbReference type="ARBA" id="ARBA00022777"/>
    </source>
</evidence>
<dbReference type="PANTHER" id="PTHR47983:SF3">
    <property type="entry name" value="OS05G0135800 PROTEIN"/>
    <property type="match status" value="1"/>
</dbReference>
<dbReference type="Gene3D" id="3.30.200.20">
    <property type="entry name" value="Phosphorylase Kinase, domain 1"/>
    <property type="match status" value="1"/>
</dbReference>
<keyword evidence="5" id="KW-0067">ATP-binding</keyword>
<dbReference type="InterPro" id="IPR000719">
    <property type="entry name" value="Prot_kinase_dom"/>
</dbReference>
<evidence type="ECO:0000259" key="7">
    <source>
        <dbReference type="PROSITE" id="PS50011"/>
    </source>
</evidence>
<evidence type="ECO:0000313" key="8">
    <source>
        <dbReference type="EMBL" id="PIN27027.1"/>
    </source>
</evidence>
<dbReference type="GO" id="GO:0004674">
    <property type="term" value="F:protein serine/threonine kinase activity"/>
    <property type="evidence" value="ECO:0007669"/>
    <property type="project" value="UniProtKB-KW"/>
</dbReference>